<evidence type="ECO:0000313" key="5">
    <source>
        <dbReference type="Proteomes" id="UP001181355"/>
    </source>
</evidence>
<accession>A0ABY9RKU0</accession>
<name>A0ABY9RKU0_9BURK</name>
<keyword evidence="1" id="KW-0479">Metal-binding</keyword>
<evidence type="ECO:0000313" key="4">
    <source>
        <dbReference type="EMBL" id="WMW81824.1"/>
    </source>
</evidence>
<dbReference type="InterPro" id="IPR039356">
    <property type="entry name" value="YfbR/HDDC2"/>
</dbReference>
<dbReference type="SUPFAM" id="SSF109604">
    <property type="entry name" value="HD-domain/PDEase-like"/>
    <property type="match status" value="1"/>
</dbReference>
<dbReference type="Pfam" id="PF13023">
    <property type="entry name" value="HD_3"/>
    <property type="match status" value="1"/>
</dbReference>
<reference evidence="4" key="1">
    <citation type="submission" date="2023-09" db="EMBL/GenBank/DDBJ databases">
        <title>Undibacterium sp. 20NA77.5 isolated from freshwater.</title>
        <authorList>
            <person name="Le V."/>
            <person name="Ko S.-R."/>
            <person name="Ahn C.-Y."/>
            <person name="Oh H.-M."/>
        </authorList>
    </citation>
    <scope>NUCLEOTIDE SEQUENCE</scope>
    <source>
        <strain evidence="4">20NA77.5</strain>
    </source>
</reference>
<dbReference type="PANTHER" id="PTHR11845">
    <property type="entry name" value="5'-DEOXYNUCLEOTIDASE HDDC2"/>
    <property type="match status" value="1"/>
</dbReference>
<proteinExistence type="predicted"/>
<dbReference type="Gene3D" id="1.10.3210.10">
    <property type="entry name" value="Hypothetical protein af1432"/>
    <property type="match status" value="1"/>
</dbReference>
<gene>
    <name evidence="4" type="ORF">RF679_05955</name>
</gene>
<evidence type="ECO:0000259" key="3">
    <source>
        <dbReference type="Pfam" id="PF13023"/>
    </source>
</evidence>
<feature type="domain" description="HD" evidence="3">
    <location>
        <begin position="14"/>
        <end position="178"/>
    </location>
</feature>
<dbReference type="PANTHER" id="PTHR11845:SF13">
    <property type="entry name" value="5'-DEOXYNUCLEOTIDASE HDDC2"/>
    <property type="match status" value="1"/>
</dbReference>
<dbReference type="InterPro" id="IPR006674">
    <property type="entry name" value="HD_domain"/>
</dbReference>
<keyword evidence="2" id="KW-0378">Hydrolase</keyword>
<dbReference type="RefSeq" id="WP_309483301.1">
    <property type="nucleotide sequence ID" value="NZ_CP133720.1"/>
</dbReference>
<sequence>MQNLEQQIQFIIELDQLKAVYRKALIKADNNRYENSAEHSWHITLASHILAPYASPGVDINRVNQMLLIHDIVEIDAGDTFAFANHDVLGQQSEKEQLAAKRIFGLLPEPQASTYLSLWMEFEESITLDAQFAKAMDRIMPLIQNMQNQGGSWAQNNVSKQQVIKRNQYLEHAAPQLWQYALSQIELATERGWLRDQS</sequence>
<dbReference type="Proteomes" id="UP001181355">
    <property type="component" value="Chromosome"/>
</dbReference>
<evidence type="ECO:0000256" key="2">
    <source>
        <dbReference type="ARBA" id="ARBA00022801"/>
    </source>
</evidence>
<organism evidence="4 5">
    <name type="scientific">Undibacterium cyanobacteriorum</name>
    <dbReference type="NCBI Taxonomy" id="3073561"/>
    <lineage>
        <taxon>Bacteria</taxon>
        <taxon>Pseudomonadati</taxon>
        <taxon>Pseudomonadota</taxon>
        <taxon>Betaproteobacteria</taxon>
        <taxon>Burkholderiales</taxon>
        <taxon>Oxalobacteraceae</taxon>
        <taxon>Undibacterium</taxon>
    </lineage>
</organism>
<protein>
    <submittedName>
        <fullName evidence="4">HD domain-containing protein</fullName>
    </submittedName>
</protein>
<evidence type="ECO:0000256" key="1">
    <source>
        <dbReference type="ARBA" id="ARBA00022723"/>
    </source>
</evidence>
<dbReference type="EMBL" id="CP133720">
    <property type="protein sequence ID" value="WMW81824.1"/>
    <property type="molecule type" value="Genomic_DNA"/>
</dbReference>
<keyword evidence="5" id="KW-1185">Reference proteome</keyword>